<dbReference type="KEGG" id="ruv:EC9_52860"/>
<name>A0A517M852_9BACT</name>
<gene>
    <name evidence="2" type="ORF">EC9_52860</name>
</gene>
<dbReference type="OrthoDB" id="237901at2"/>
<proteinExistence type="predicted"/>
<dbReference type="RefSeq" id="WP_145348766.1">
    <property type="nucleotide sequence ID" value="NZ_CP036261.1"/>
</dbReference>
<feature type="compositionally biased region" description="Low complexity" evidence="1">
    <location>
        <begin position="255"/>
        <end position="276"/>
    </location>
</feature>
<feature type="region of interest" description="Disordered" evidence="1">
    <location>
        <begin position="59"/>
        <end position="84"/>
    </location>
</feature>
<accession>A0A517M852</accession>
<dbReference type="Proteomes" id="UP000319557">
    <property type="component" value="Chromosome"/>
</dbReference>
<feature type="region of interest" description="Disordered" evidence="1">
    <location>
        <begin position="107"/>
        <end position="127"/>
    </location>
</feature>
<dbReference type="AlphaFoldDB" id="A0A517M852"/>
<evidence type="ECO:0000313" key="3">
    <source>
        <dbReference type="Proteomes" id="UP000319557"/>
    </source>
</evidence>
<organism evidence="2 3">
    <name type="scientific">Rosistilla ulvae</name>
    <dbReference type="NCBI Taxonomy" id="1930277"/>
    <lineage>
        <taxon>Bacteria</taxon>
        <taxon>Pseudomonadati</taxon>
        <taxon>Planctomycetota</taxon>
        <taxon>Planctomycetia</taxon>
        <taxon>Pirellulales</taxon>
        <taxon>Pirellulaceae</taxon>
        <taxon>Rosistilla</taxon>
    </lineage>
</organism>
<feature type="region of interest" description="Disordered" evidence="1">
    <location>
        <begin position="241"/>
        <end position="281"/>
    </location>
</feature>
<evidence type="ECO:0000313" key="2">
    <source>
        <dbReference type="EMBL" id="QDS91066.1"/>
    </source>
</evidence>
<protein>
    <submittedName>
        <fullName evidence="2">Uncharacterized protein</fullName>
    </submittedName>
</protein>
<feature type="compositionally biased region" description="Basic and acidic residues" evidence="1">
    <location>
        <begin position="59"/>
        <end position="76"/>
    </location>
</feature>
<dbReference type="EMBL" id="CP036261">
    <property type="protein sequence ID" value="QDS91066.1"/>
    <property type="molecule type" value="Genomic_DNA"/>
</dbReference>
<evidence type="ECO:0000256" key="1">
    <source>
        <dbReference type="SAM" id="MobiDB-lite"/>
    </source>
</evidence>
<keyword evidence="3" id="KW-1185">Reference proteome</keyword>
<sequence length="420" mass="46765">MDEQDFKDLYGLMRGNSDATSVMDAQGLFALKDYRQTLEKLQGIQQRYETSKVRVMRTKIEESSGRKSSEQEAKERRLQKKQTRYREVMEKLDEMQAALPTLIQRAEARKARQQPQQAGAVDQSREDTIDIQASEELTHSGEEQSPSLEQFIREFIAAPAATGQRELIDRCFKVRPVGDAKDVRAGELYFIDGGEQTYLALVRKSDNPERVRLKSAITGERLRTIDLPTFLKLGQRDRVVRLKPLPQNSGSSERPQTSTSASTPTPAPQSTAAAPPIEDDDDVVIGGNALQESAETAKILDKGAFSQLADAANRSGICPGADLIAHVRDRDFRLGNFQDALQTMEGIYGKFTAAAASRTAQLRQEDAAIQSGRVKMSPKDLAAKRARDAAQNQLVERARNRFSRVLDGLRVLLRKETGED</sequence>
<reference evidence="2 3" key="1">
    <citation type="submission" date="2019-02" db="EMBL/GenBank/DDBJ databases">
        <title>Deep-cultivation of Planctomycetes and their phenomic and genomic characterization uncovers novel biology.</title>
        <authorList>
            <person name="Wiegand S."/>
            <person name="Jogler M."/>
            <person name="Boedeker C."/>
            <person name="Pinto D."/>
            <person name="Vollmers J."/>
            <person name="Rivas-Marin E."/>
            <person name="Kohn T."/>
            <person name="Peeters S.H."/>
            <person name="Heuer A."/>
            <person name="Rast P."/>
            <person name="Oberbeckmann S."/>
            <person name="Bunk B."/>
            <person name="Jeske O."/>
            <person name="Meyerdierks A."/>
            <person name="Storesund J.E."/>
            <person name="Kallscheuer N."/>
            <person name="Luecker S."/>
            <person name="Lage O.M."/>
            <person name="Pohl T."/>
            <person name="Merkel B.J."/>
            <person name="Hornburger P."/>
            <person name="Mueller R.-W."/>
            <person name="Bruemmer F."/>
            <person name="Labrenz M."/>
            <person name="Spormann A.M."/>
            <person name="Op den Camp H."/>
            <person name="Overmann J."/>
            <person name="Amann R."/>
            <person name="Jetten M.S.M."/>
            <person name="Mascher T."/>
            <person name="Medema M.H."/>
            <person name="Devos D.P."/>
            <person name="Kaster A.-K."/>
            <person name="Ovreas L."/>
            <person name="Rohde M."/>
            <person name="Galperin M.Y."/>
            <person name="Jogler C."/>
        </authorList>
    </citation>
    <scope>NUCLEOTIDE SEQUENCE [LARGE SCALE GENOMIC DNA]</scope>
    <source>
        <strain evidence="2 3">EC9</strain>
    </source>
</reference>